<dbReference type="Gene3D" id="1.10.443.10">
    <property type="entry name" value="Intergrase catalytic core"/>
    <property type="match status" value="1"/>
</dbReference>
<evidence type="ECO:0000256" key="1">
    <source>
        <dbReference type="ARBA" id="ARBA00023172"/>
    </source>
</evidence>
<sequence length="351" mass="40555">MYRLLLCASYLGCFRISEMLNLTCDDVALKNDGDNQFLSIRLRWHKKASVQSECQVYHLIDEKSFPCLRVCGMFSDYLGFVRRASPNLATKSFVFPAYTSETNGTPKLNWCKHLDQNNVRLFVKNFVQKCPDLPTGISLHSMRRGGSFYRVFESPERRFNLRELMAWCRWEDAKTCCEYLITRSLTNEVDPKNLLRVNALPPPYASNMNALSTNDLCDAIVKRLQEMGSQSLEPGRAQPLMVAIPPPKSQRQTTLDRFVRHDVIPTARSARDAWTQWFTGDPQVGLFQPLRSFTKDMIRADRRKYSERMTLALAFSKYVSYEMFEAAYDGHTTSFSNTLAEVRKRKREGQL</sequence>
<dbReference type="AlphaFoldDB" id="A0A485L7H0"/>
<evidence type="ECO:0000313" key="3">
    <source>
        <dbReference type="EMBL" id="VFT94082.1"/>
    </source>
</evidence>
<protein>
    <submittedName>
        <fullName evidence="3">Aste57867_17326 protein</fullName>
    </submittedName>
</protein>
<name>A0A485L7H0_9STRA</name>
<accession>A0A485L7H0</accession>
<dbReference type="InterPro" id="IPR013762">
    <property type="entry name" value="Integrase-like_cat_sf"/>
</dbReference>
<dbReference type="InterPro" id="IPR011010">
    <property type="entry name" value="DNA_brk_join_enz"/>
</dbReference>
<evidence type="ECO:0000313" key="2">
    <source>
        <dbReference type="EMBL" id="KAF0691455.1"/>
    </source>
</evidence>
<reference evidence="3 4" key="1">
    <citation type="submission" date="2019-03" db="EMBL/GenBank/DDBJ databases">
        <authorList>
            <person name="Gaulin E."/>
            <person name="Dumas B."/>
        </authorList>
    </citation>
    <scope>NUCLEOTIDE SEQUENCE [LARGE SCALE GENOMIC DNA]</scope>
    <source>
        <strain evidence="3">CBS 568.67</strain>
    </source>
</reference>
<keyword evidence="4" id="KW-1185">Reference proteome</keyword>
<dbReference type="OrthoDB" id="78698at2759"/>
<dbReference type="GO" id="GO:0015074">
    <property type="term" value="P:DNA integration"/>
    <property type="evidence" value="ECO:0007669"/>
    <property type="project" value="InterPro"/>
</dbReference>
<proteinExistence type="predicted"/>
<gene>
    <name evidence="3" type="primary">Aste57867_17326</name>
    <name evidence="2" type="ORF">As57867_017267</name>
    <name evidence="3" type="ORF">ASTE57867_17326</name>
</gene>
<evidence type="ECO:0000313" key="4">
    <source>
        <dbReference type="Proteomes" id="UP000332933"/>
    </source>
</evidence>
<dbReference type="EMBL" id="CAADRA010006123">
    <property type="protein sequence ID" value="VFT94082.1"/>
    <property type="molecule type" value="Genomic_DNA"/>
</dbReference>
<organism evidence="3 4">
    <name type="scientific">Aphanomyces stellatus</name>
    <dbReference type="NCBI Taxonomy" id="120398"/>
    <lineage>
        <taxon>Eukaryota</taxon>
        <taxon>Sar</taxon>
        <taxon>Stramenopiles</taxon>
        <taxon>Oomycota</taxon>
        <taxon>Saprolegniomycetes</taxon>
        <taxon>Saprolegniales</taxon>
        <taxon>Verrucalvaceae</taxon>
        <taxon>Aphanomyces</taxon>
    </lineage>
</organism>
<reference evidence="2" key="2">
    <citation type="submission" date="2019-06" db="EMBL/GenBank/DDBJ databases">
        <title>Genomics analysis of Aphanomyces spp. identifies a new class of oomycete effector associated with host adaptation.</title>
        <authorList>
            <person name="Gaulin E."/>
        </authorList>
    </citation>
    <scope>NUCLEOTIDE SEQUENCE</scope>
    <source>
        <strain evidence="2">CBS 578.67</strain>
    </source>
</reference>
<dbReference type="Proteomes" id="UP000332933">
    <property type="component" value="Unassembled WGS sequence"/>
</dbReference>
<dbReference type="SUPFAM" id="SSF56349">
    <property type="entry name" value="DNA breaking-rejoining enzymes"/>
    <property type="match status" value="1"/>
</dbReference>
<dbReference type="EMBL" id="VJMH01006102">
    <property type="protein sequence ID" value="KAF0691455.1"/>
    <property type="molecule type" value="Genomic_DNA"/>
</dbReference>
<dbReference type="GO" id="GO:0003677">
    <property type="term" value="F:DNA binding"/>
    <property type="evidence" value="ECO:0007669"/>
    <property type="project" value="InterPro"/>
</dbReference>
<dbReference type="GO" id="GO:0006310">
    <property type="term" value="P:DNA recombination"/>
    <property type="evidence" value="ECO:0007669"/>
    <property type="project" value="UniProtKB-KW"/>
</dbReference>
<keyword evidence="1" id="KW-0233">DNA recombination</keyword>